<sequence length="371" mass="43029">MTHLINYTTPIVFNLPMILSGTKLHCDSMDYYENKVKSANSLMLANHGSRIDWMIGMYVGYIEKPVRVRVGFVCEKVIKYMPFIGWYRNVICEDVFVDRSFKIDKINISTNLNSFHESNTERMLYLSPEGVVVDFGERDMQYMQNCRDFCVEYGMEPFDYVLTPRYKGQTILVEHIAKGGTITSICTAFVRDGKLLNCEMWSKERVVADIYSLCAGLGGSPVDIYINLEEMHFTADSDIKTIMMKDYERKDTLLREWHTMLKEGRLEEFKARFPPFVPHFWYAQVIQALHGLQFYALTRMLGVWEPAVKYAVAFFLFISVSHTFGWLMNGTSMESVPFETGIKAVLMRLFAKFAKHKEDKKKAREQGGKED</sequence>
<evidence type="ECO:0000313" key="3">
    <source>
        <dbReference type="Proteomes" id="UP001165082"/>
    </source>
</evidence>
<dbReference type="GO" id="GO:0012505">
    <property type="term" value="C:endomembrane system"/>
    <property type="evidence" value="ECO:0007669"/>
    <property type="project" value="TreeGrafter"/>
</dbReference>
<organism evidence="2 3">
    <name type="scientific">Triparma retinervis</name>
    <dbReference type="NCBI Taxonomy" id="2557542"/>
    <lineage>
        <taxon>Eukaryota</taxon>
        <taxon>Sar</taxon>
        <taxon>Stramenopiles</taxon>
        <taxon>Ochrophyta</taxon>
        <taxon>Bolidophyceae</taxon>
        <taxon>Parmales</taxon>
        <taxon>Triparmaceae</taxon>
        <taxon>Triparma</taxon>
    </lineage>
</organism>
<reference evidence="2" key="1">
    <citation type="submission" date="2022-07" db="EMBL/GenBank/DDBJ databases">
        <title>Genome analysis of Parmales, a sister group of diatoms, reveals the evolutionary specialization of diatoms from phago-mixotrophs to photoautotrophs.</title>
        <authorList>
            <person name="Ban H."/>
            <person name="Sato S."/>
            <person name="Yoshikawa S."/>
            <person name="Kazumasa Y."/>
            <person name="Nakamura Y."/>
            <person name="Ichinomiya M."/>
            <person name="Saitoh K."/>
            <person name="Sato N."/>
            <person name="Blanc-Mathieu R."/>
            <person name="Endo H."/>
            <person name="Kuwata A."/>
            <person name="Ogata H."/>
        </authorList>
    </citation>
    <scope>NUCLEOTIDE SEQUENCE</scope>
</reference>
<dbReference type="AlphaFoldDB" id="A0A9W7AH90"/>
<evidence type="ECO:0000259" key="1">
    <source>
        <dbReference type="Pfam" id="PF01553"/>
    </source>
</evidence>
<dbReference type="PANTHER" id="PTHR10983:SF16">
    <property type="entry name" value="LYSOCARDIOLIPIN ACYLTRANSFERASE 1"/>
    <property type="match status" value="1"/>
</dbReference>
<accession>A0A9W7AH90</accession>
<keyword evidence="3" id="KW-1185">Reference proteome</keyword>
<comment type="caution">
    <text evidence="2">The sequence shown here is derived from an EMBL/GenBank/DDBJ whole genome shotgun (WGS) entry which is preliminary data.</text>
</comment>
<dbReference type="GO" id="GO:0016746">
    <property type="term" value="F:acyltransferase activity"/>
    <property type="evidence" value="ECO:0007669"/>
    <property type="project" value="InterPro"/>
</dbReference>
<gene>
    <name evidence="2" type="ORF">TrRE_jg1774</name>
</gene>
<dbReference type="InterPro" id="IPR002123">
    <property type="entry name" value="Plipid/glycerol_acylTrfase"/>
</dbReference>
<dbReference type="Proteomes" id="UP001165082">
    <property type="component" value="Unassembled WGS sequence"/>
</dbReference>
<feature type="domain" description="Phospholipid/glycerol acyltransferase" evidence="1">
    <location>
        <begin position="33"/>
        <end position="138"/>
    </location>
</feature>
<dbReference type="PANTHER" id="PTHR10983">
    <property type="entry name" value="1-ACYLGLYCEROL-3-PHOSPHATE ACYLTRANSFERASE-RELATED"/>
    <property type="match status" value="1"/>
</dbReference>
<name>A0A9W7AH90_9STRA</name>
<dbReference type="EMBL" id="BRXZ01001364">
    <property type="protein sequence ID" value="GMH69367.1"/>
    <property type="molecule type" value="Genomic_DNA"/>
</dbReference>
<dbReference type="Pfam" id="PF01553">
    <property type="entry name" value="Acyltransferase"/>
    <property type="match status" value="1"/>
</dbReference>
<dbReference type="OrthoDB" id="189226at2759"/>
<proteinExistence type="predicted"/>
<evidence type="ECO:0000313" key="2">
    <source>
        <dbReference type="EMBL" id="GMH69367.1"/>
    </source>
</evidence>
<protein>
    <recommendedName>
        <fullName evidence="1">Phospholipid/glycerol acyltransferase domain-containing protein</fullName>
    </recommendedName>
</protein>